<dbReference type="Proteomes" id="UP000308730">
    <property type="component" value="Unassembled WGS sequence"/>
</dbReference>
<keyword evidence="2" id="KW-1185">Reference proteome</keyword>
<sequence length="306" mass="34350">MSLPDTMSIDSDTASVQILPFDLNEEPPLYTQDRDADIDINADTHMLDSRLLKEHDYHLVRNGKQWLSLSLKDRARTGDELPHFTQGSTLSGSVRLVLGPKGAVIRSVSVSIIGELTSPVYYSRFLTMTRQLYVSDVNDLDTSLPDPPEVSEGKLDGEHSWPFAIRLPKGIRIVLSDKEGHNFLLPPTLSKHASKVQVKYKLVARVKKGILSSDNRLEAEFDYTPRFRPSQPSILRQIATMENQPLVGPDEDPAGWKVLDPIVLRGKYLMKRLIEALMSNNQAFHCSSPVLCSGYNDTSHVVHYML</sequence>
<protein>
    <recommendedName>
        <fullName evidence="3">Arrestin-like N-terminal domain-containing protein</fullName>
    </recommendedName>
</protein>
<dbReference type="Gene3D" id="2.60.40.640">
    <property type="match status" value="1"/>
</dbReference>
<organism evidence="1 2">
    <name type="scientific">Antrodiella citrinella</name>
    <dbReference type="NCBI Taxonomy" id="2447956"/>
    <lineage>
        <taxon>Eukaryota</taxon>
        <taxon>Fungi</taxon>
        <taxon>Dikarya</taxon>
        <taxon>Basidiomycota</taxon>
        <taxon>Agaricomycotina</taxon>
        <taxon>Agaricomycetes</taxon>
        <taxon>Polyporales</taxon>
        <taxon>Steccherinaceae</taxon>
        <taxon>Antrodiella</taxon>
    </lineage>
</organism>
<dbReference type="AlphaFoldDB" id="A0A4V3XIJ3"/>
<evidence type="ECO:0008006" key="3">
    <source>
        <dbReference type="Google" id="ProtNLM"/>
    </source>
</evidence>
<evidence type="ECO:0000313" key="2">
    <source>
        <dbReference type="Proteomes" id="UP000308730"/>
    </source>
</evidence>
<gene>
    <name evidence="1" type="ORF">EUX98_g4769</name>
</gene>
<dbReference type="InterPro" id="IPR014752">
    <property type="entry name" value="Arrestin-like_C"/>
</dbReference>
<accession>A0A4V3XIJ3</accession>
<name>A0A4V3XIJ3_9APHY</name>
<evidence type="ECO:0000313" key="1">
    <source>
        <dbReference type="EMBL" id="THH29433.1"/>
    </source>
</evidence>
<dbReference type="EMBL" id="SGPM01000124">
    <property type="protein sequence ID" value="THH29433.1"/>
    <property type="molecule type" value="Genomic_DNA"/>
</dbReference>
<dbReference type="OrthoDB" id="3261578at2759"/>
<proteinExistence type="predicted"/>
<comment type="caution">
    <text evidence="1">The sequence shown here is derived from an EMBL/GenBank/DDBJ whole genome shotgun (WGS) entry which is preliminary data.</text>
</comment>
<reference evidence="1 2" key="1">
    <citation type="submission" date="2019-02" db="EMBL/GenBank/DDBJ databases">
        <title>Genome sequencing of the rare red list fungi Antrodiella citrinella (Flaviporus citrinellus).</title>
        <authorList>
            <person name="Buettner E."/>
            <person name="Kellner H."/>
        </authorList>
    </citation>
    <scope>NUCLEOTIDE SEQUENCE [LARGE SCALE GENOMIC DNA]</scope>
    <source>
        <strain evidence="1 2">DSM 108506</strain>
    </source>
</reference>